<dbReference type="EMBL" id="JACIJJ010000002">
    <property type="protein sequence ID" value="MBB5698538.1"/>
    <property type="molecule type" value="Genomic_DNA"/>
</dbReference>
<feature type="transmembrane region" description="Helical" evidence="1">
    <location>
        <begin position="36"/>
        <end position="53"/>
    </location>
</feature>
<dbReference type="AlphaFoldDB" id="A0A7W9AQ26"/>
<accession>A0A7W9AQ26</accession>
<keyword evidence="1" id="KW-0472">Membrane</keyword>
<keyword evidence="3" id="KW-1185">Reference proteome</keyword>
<dbReference type="RefSeq" id="WP_184027315.1">
    <property type="nucleotide sequence ID" value="NZ_JACIJJ010000002.1"/>
</dbReference>
<gene>
    <name evidence="2" type="ORF">FHR19_001883</name>
</gene>
<dbReference type="Proteomes" id="UP000557739">
    <property type="component" value="Unassembled WGS sequence"/>
</dbReference>
<reference evidence="2 3" key="1">
    <citation type="submission" date="2020-08" db="EMBL/GenBank/DDBJ databases">
        <title>Genomic Encyclopedia of Type Strains, Phase IV (KMG-IV): sequencing the most valuable type-strain genomes for metagenomic binning, comparative biology and taxonomic classification.</title>
        <authorList>
            <person name="Goeker M."/>
        </authorList>
    </citation>
    <scope>NUCLEOTIDE SEQUENCE [LARGE SCALE GENOMIC DNA]</scope>
    <source>
        <strain evidence="2 3">DSM 27244</strain>
    </source>
</reference>
<keyword evidence="1" id="KW-1133">Transmembrane helix</keyword>
<evidence type="ECO:0000256" key="1">
    <source>
        <dbReference type="SAM" id="Phobius"/>
    </source>
</evidence>
<comment type="caution">
    <text evidence="2">The sequence shown here is derived from an EMBL/GenBank/DDBJ whole genome shotgun (WGS) entry which is preliminary data.</text>
</comment>
<sequence length="59" mass="6045">MADPRRNRGPVAGGGILALTILGGSAIGVALRQPSLGLIGGIVVGAVISLLIWRRDRRS</sequence>
<protein>
    <submittedName>
        <fullName evidence="2">Uncharacterized protein</fullName>
    </submittedName>
</protein>
<keyword evidence="1" id="KW-0812">Transmembrane</keyword>
<proteinExistence type="predicted"/>
<evidence type="ECO:0000313" key="3">
    <source>
        <dbReference type="Proteomes" id="UP000557739"/>
    </source>
</evidence>
<name>A0A7W9AQ26_9SPHN</name>
<evidence type="ECO:0000313" key="2">
    <source>
        <dbReference type="EMBL" id="MBB5698538.1"/>
    </source>
</evidence>
<organism evidence="2 3">
    <name type="scientific">Sphingomonas yantingensis</name>
    <dbReference type="NCBI Taxonomy" id="1241761"/>
    <lineage>
        <taxon>Bacteria</taxon>
        <taxon>Pseudomonadati</taxon>
        <taxon>Pseudomonadota</taxon>
        <taxon>Alphaproteobacteria</taxon>
        <taxon>Sphingomonadales</taxon>
        <taxon>Sphingomonadaceae</taxon>
        <taxon>Sphingomonas</taxon>
    </lineage>
</organism>